<accession>A0A061EIH2</accession>
<name>A0A061EIH2_THECC</name>
<dbReference type="eggNOG" id="ENOG502SDM5">
    <property type="taxonomic scope" value="Eukaryota"/>
</dbReference>
<dbReference type="InParanoid" id="A0A061EIH2"/>
<dbReference type="Proteomes" id="UP000026915">
    <property type="component" value="Chromosome 4"/>
</dbReference>
<feature type="transmembrane region" description="Helical" evidence="1">
    <location>
        <begin position="174"/>
        <end position="191"/>
    </location>
</feature>
<dbReference type="Gramene" id="EOY04463">
    <property type="protein sequence ID" value="EOY04463"/>
    <property type="gene ID" value="TCM_019705"/>
</dbReference>
<dbReference type="EMBL" id="CM001882">
    <property type="protein sequence ID" value="EOY04463.1"/>
    <property type="molecule type" value="Genomic_DNA"/>
</dbReference>
<feature type="transmembrane region" description="Helical" evidence="1">
    <location>
        <begin position="197"/>
        <end position="214"/>
    </location>
</feature>
<protein>
    <submittedName>
        <fullName evidence="2">Uncharacterized protein</fullName>
    </submittedName>
</protein>
<evidence type="ECO:0000313" key="2">
    <source>
        <dbReference type="EMBL" id="EOY04463.1"/>
    </source>
</evidence>
<feature type="transmembrane region" description="Helical" evidence="1">
    <location>
        <begin position="255"/>
        <end position="279"/>
    </location>
</feature>
<evidence type="ECO:0000256" key="1">
    <source>
        <dbReference type="SAM" id="Phobius"/>
    </source>
</evidence>
<keyword evidence="3" id="KW-1185">Reference proteome</keyword>
<evidence type="ECO:0000313" key="3">
    <source>
        <dbReference type="Proteomes" id="UP000026915"/>
    </source>
</evidence>
<keyword evidence="1" id="KW-0812">Transmembrane</keyword>
<gene>
    <name evidence="2" type="ORF">TCM_019705</name>
</gene>
<proteinExistence type="predicted"/>
<sequence>MKKKFNSTTIAEIIFKGVEQQELYGPGFALNPRDHCPFSSTASKSNGPCFSFIGQCAFSASKMQAEKQQQSWKVSIQARAQNFNFKLQATKILPTWKFHRFSLLLRLHKFVLKLQVKSRSTLSISIQNKRTLKSTFLKLLEKLRIRRPKRTLTVQHPGVKSVLNRLKQFANEKAIYAGPLVIAILASLLQSISKKDIKGIITHASIILMYWILYYKRHIKGKTSTFWRVLIVGTAGCWVALHFGKGYRFQSMPGVGWHGALLLLLGVGNAACQVIFALVKLHFSHISKLKEQWFKIVYKL</sequence>
<feature type="transmembrane region" description="Helical" evidence="1">
    <location>
        <begin position="226"/>
        <end position="243"/>
    </location>
</feature>
<organism evidence="2 3">
    <name type="scientific">Theobroma cacao</name>
    <name type="common">Cacao</name>
    <name type="synonym">Cocoa</name>
    <dbReference type="NCBI Taxonomy" id="3641"/>
    <lineage>
        <taxon>Eukaryota</taxon>
        <taxon>Viridiplantae</taxon>
        <taxon>Streptophyta</taxon>
        <taxon>Embryophyta</taxon>
        <taxon>Tracheophyta</taxon>
        <taxon>Spermatophyta</taxon>
        <taxon>Magnoliopsida</taxon>
        <taxon>eudicotyledons</taxon>
        <taxon>Gunneridae</taxon>
        <taxon>Pentapetalae</taxon>
        <taxon>rosids</taxon>
        <taxon>malvids</taxon>
        <taxon>Malvales</taxon>
        <taxon>Malvaceae</taxon>
        <taxon>Byttnerioideae</taxon>
        <taxon>Theobroma</taxon>
    </lineage>
</organism>
<dbReference type="HOGENOM" id="CLU_928771_0_0_1"/>
<keyword evidence="1" id="KW-0472">Membrane</keyword>
<dbReference type="OMA" id="HASIILM"/>
<dbReference type="AlphaFoldDB" id="A0A061EIH2"/>
<keyword evidence="1" id="KW-1133">Transmembrane helix</keyword>
<reference evidence="2 3" key="1">
    <citation type="journal article" date="2013" name="Genome Biol.">
        <title>The genome sequence of the most widely cultivated cacao type and its use to identify candidate genes regulating pod color.</title>
        <authorList>
            <person name="Motamayor J.C."/>
            <person name="Mockaitis K."/>
            <person name="Schmutz J."/>
            <person name="Haiminen N."/>
            <person name="Iii D.L."/>
            <person name="Cornejo O."/>
            <person name="Findley S.D."/>
            <person name="Zheng P."/>
            <person name="Utro F."/>
            <person name="Royaert S."/>
            <person name="Saski C."/>
            <person name="Jenkins J."/>
            <person name="Podicheti R."/>
            <person name="Zhao M."/>
            <person name="Scheffler B.E."/>
            <person name="Stack J.C."/>
            <person name="Feltus F.A."/>
            <person name="Mustiga G.M."/>
            <person name="Amores F."/>
            <person name="Phillips W."/>
            <person name="Marelli J.P."/>
            <person name="May G.D."/>
            <person name="Shapiro H."/>
            <person name="Ma J."/>
            <person name="Bustamante C.D."/>
            <person name="Schnell R.J."/>
            <person name="Main D."/>
            <person name="Gilbert D."/>
            <person name="Parida L."/>
            <person name="Kuhn D.N."/>
        </authorList>
    </citation>
    <scope>NUCLEOTIDE SEQUENCE [LARGE SCALE GENOMIC DNA]</scope>
    <source>
        <strain evidence="3">cv. Matina 1-6</strain>
    </source>
</reference>